<evidence type="ECO:0008006" key="5">
    <source>
        <dbReference type="Google" id="ProtNLM"/>
    </source>
</evidence>
<dbReference type="AlphaFoldDB" id="A0A5B9E431"/>
<dbReference type="Gene3D" id="3.10.450.160">
    <property type="entry name" value="inner membrane protein cigr"/>
    <property type="match status" value="1"/>
</dbReference>
<dbReference type="EMBL" id="CP042806">
    <property type="protein sequence ID" value="QEE26698.1"/>
    <property type="molecule type" value="Genomic_DNA"/>
</dbReference>
<proteinExistence type="predicted"/>
<feature type="chain" id="PRO_5022740241" description="RcnB family protein" evidence="2">
    <location>
        <begin position="25"/>
        <end position="158"/>
    </location>
</feature>
<accession>A0A5B9E431</accession>
<gene>
    <name evidence="3" type="ORF">FTW19_00960</name>
</gene>
<evidence type="ECO:0000313" key="3">
    <source>
        <dbReference type="EMBL" id="QEE26698.1"/>
    </source>
</evidence>
<dbReference type="RefSeq" id="WP_147645836.1">
    <property type="nucleotide sequence ID" value="NZ_CP042806.1"/>
</dbReference>
<evidence type="ECO:0000313" key="4">
    <source>
        <dbReference type="Proteomes" id="UP000321820"/>
    </source>
</evidence>
<dbReference type="Proteomes" id="UP000321820">
    <property type="component" value="Chromosome"/>
</dbReference>
<dbReference type="OrthoDB" id="122861at2"/>
<evidence type="ECO:0000256" key="1">
    <source>
        <dbReference type="SAM" id="MobiDB-lite"/>
    </source>
</evidence>
<sequence>MYAPLKSLRVALLFAAVATATAYAQPGHGGLPPGQAKKMDRDLPPGQAKKMDGNIPPGQAKKMGPDWRFRGDEREHFRGYYDNDVRRWKGRRRPSFYSGYVVPRTYVIQTVPPAYYSGLQAPPPGYRYGYYEGYVVAYNPTTRVIADVVDLVGALSGR</sequence>
<keyword evidence="2" id="KW-0732">Signal</keyword>
<name>A0A5B9E431_9BACT</name>
<evidence type="ECO:0000256" key="2">
    <source>
        <dbReference type="SAM" id="SignalP"/>
    </source>
</evidence>
<reference evidence="3 4" key="1">
    <citation type="submission" date="2019-08" db="EMBL/GenBank/DDBJ databases">
        <title>Complete genome sequence of Terriglobus albidus strain ORNL.</title>
        <authorList>
            <person name="Podar M."/>
        </authorList>
    </citation>
    <scope>NUCLEOTIDE SEQUENCE [LARGE SCALE GENOMIC DNA]</scope>
    <source>
        <strain evidence="3 4">ORNL</strain>
    </source>
</reference>
<keyword evidence="4" id="KW-1185">Reference proteome</keyword>
<feature type="signal peptide" evidence="2">
    <location>
        <begin position="1"/>
        <end position="24"/>
    </location>
</feature>
<protein>
    <recommendedName>
        <fullName evidence="5">RcnB family protein</fullName>
    </recommendedName>
</protein>
<feature type="region of interest" description="Disordered" evidence="1">
    <location>
        <begin position="25"/>
        <end position="67"/>
    </location>
</feature>
<dbReference type="KEGG" id="talb:FTW19_00960"/>
<organism evidence="3 4">
    <name type="scientific">Terriglobus albidus</name>
    <dbReference type="NCBI Taxonomy" id="1592106"/>
    <lineage>
        <taxon>Bacteria</taxon>
        <taxon>Pseudomonadati</taxon>
        <taxon>Acidobacteriota</taxon>
        <taxon>Terriglobia</taxon>
        <taxon>Terriglobales</taxon>
        <taxon>Acidobacteriaceae</taxon>
        <taxon>Terriglobus</taxon>
    </lineage>
</organism>